<evidence type="ECO:0000256" key="13">
    <source>
        <dbReference type="ARBA" id="ARBA00025198"/>
    </source>
</evidence>
<comment type="function">
    <text evidence="14">Key component of the F(0) channel; it plays a direct role in translocation across the membrane. A homomeric c-ring of between 10-14 subunits forms the central stalk rotor element with the F(1) delta and epsilon subunits.</text>
</comment>
<feature type="transmembrane region" description="Helical" evidence="14">
    <location>
        <begin position="58"/>
        <end position="81"/>
    </location>
</feature>
<dbReference type="AlphaFoldDB" id="A0A498BSI0"/>
<evidence type="ECO:0000256" key="10">
    <source>
        <dbReference type="ARBA" id="ARBA00023121"/>
    </source>
</evidence>
<keyword evidence="10 14" id="KW-0446">Lipid-binding</keyword>
<proteinExistence type="inferred from homology"/>
<dbReference type="Proteomes" id="UP000275461">
    <property type="component" value="Unassembled WGS sequence"/>
</dbReference>
<dbReference type="InterPro" id="IPR038662">
    <property type="entry name" value="ATP_synth_F0_csu_sf"/>
</dbReference>
<evidence type="ECO:0000256" key="1">
    <source>
        <dbReference type="ARBA" id="ARBA00004651"/>
    </source>
</evidence>
<gene>
    <name evidence="14" type="primary">atpE</name>
    <name evidence="16" type="ORF">DFR31_2632</name>
</gene>
<sequence>MELAALIAEVQSVTAITVGILIGLGALGTAIGFGLLGGKFLEGAARQPEMAPMLQVKMFIVAGLLDAVSMIGVGIALFFTFANPFLGAVQQAAGA</sequence>
<dbReference type="NCBIfam" id="TIGR01260">
    <property type="entry name" value="ATP_synt_c"/>
    <property type="match status" value="1"/>
</dbReference>
<keyword evidence="17" id="KW-1185">Reference proteome</keyword>
<evidence type="ECO:0000313" key="17">
    <source>
        <dbReference type="Proteomes" id="UP000275461"/>
    </source>
</evidence>
<dbReference type="OrthoDB" id="9811659at2"/>
<keyword evidence="5 14" id="KW-0138">CF(0)</keyword>
<evidence type="ECO:0000256" key="4">
    <source>
        <dbReference type="ARBA" id="ARBA00022475"/>
    </source>
</evidence>
<protein>
    <recommendedName>
        <fullName evidence="14">ATP synthase subunit c</fullName>
    </recommendedName>
    <alternativeName>
        <fullName evidence="14">ATP synthase F(0) sector subunit c</fullName>
    </alternativeName>
    <alternativeName>
        <fullName evidence="14">F-type ATPase subunit c</fullName>
        <shortName evidence="14">F-ATPase subunit c</shortName>
    </alternativeName>
    <alternativeName>
        <fullName evidence="14">Lipid-binding protein</fullName>
    </alternativeName>
</protein>
<keyword evidence="9 14" id="KW-0406">Ion transport</keyword>
<dbReference type="InterPro" id="IPR020537">
    <property type="entry name" value="ATP_synth_F0_csu_DDCD_BS"/>
</dbReference>
<keyword evidence="12 14" id="KW-0066">ATP synthesis</keyword>
<dbReference type="CDD" id="cd18185">
    <property type="entry name" value="ATP-synt_Fo_c_ATPE"/>
    <property type="match status" value="1"/>
</dbReference>
<evidence type="ECO:0000256" key="2">
    <source>
        <dbReference type="ARBA" id="ARBA00006704"/>
    </source>
</evidence>
<keyword evidence="6 14" id="KW-0812">Transmembrane</keyword>
<dbReference type="InterPro" id="IPR005953">
    <property type="entry name" value="ATP_synth_csu_bac/chlpt"/>
</dbReference>
<dbReference type="SUPFAM" id="SSF81333">
    <property type="entry name" value="F1F0 ATP synthase subunit C"/>
    <property type="match status" value="1"/>
</dbReference>
<evidence type="ECO:0000256" key="6">
    <source>
        <dbReference type="ARBA" id="ARBA00022692"/>
    </source>
</evidence>
<dbReference type="GO" id="GO:0046933">
    <property type="term" value="F:proton-transporting ATP synthase activity, rotational mechanism"/>
    <property type="evidence" value="ECO:0007669"/>
    <property type="project" value="UniProtKB-UniRule"/>
</dbReference>
<evidence type="ECO:0000256" key="12">
    <source>
        <dbReference type="ARBA" id="ARBA00023310"/>
    </source>
</evidence>
<dbReference type="InterPro" id="IPR035921">
    <property type="entry name" value="F/V-ATP_Csub_sf"/>
</dbReference>
<evidence type="ECO:0000256" key="9">
    <source>
        <dbReference type="ARBA" id="ARBA00023065"/>
    </source>
</evidence>
<accession>A0A498BSI0</accession>
<evidence type="ECO:0000256" key="8">
    <source>
        <dbReference type="ARBA" id="ARBA00022989"/>
    </source>
</evidence>
<evidence type="ECO:0000256" key="11">
    <source>
        <dbReference type="ARBA" id="ARBA00023136"/>
    </source>
</evidence>
<feature type="site" description="Reversibly protonated during proton transport" evidence="14">
    <location>
        <position position="66"/>
    </location>
</feature>
<comment type="function">
    <text evidence="13 14">F(1)F(0) ATP synthase produces ATP from ADP in the presence of a proton or sodium gradient. F-type ATPases consist of two structural domains, F(1) containing the extramembraneous catalytic core and F(0) containing the membrane proton channel, linked together by a central stalk and a peripheral stalk. During catalysis, ATP synthesis in the catalytic domain of F(1) is coupled via a rotary mechanism of the central stalk subunits to proton translocation.</text>
</comment>
<dbReference type="InterPro" id="IPR000454">
    <property type="entry name" value="ATP_synth_F0_csu"/>
</dbReference>
<evidence type="ECO:0000256" key="7">
    <source>
        <dbReference type="ARBA" id="ARBA00022781"/>
    </source>
</evidence>
<reference evidence="16 17" key="1">
    <citation type="submission" date="2018-10" db="EMBL/GenBank/DDBJ databases">
        <title>Genomic Encyclopedia of Type Strains, Phase IV (KMG-IV): sequencing the most valuable type-strain genomes for metagenomic binning, comparative biology and taxonomic classification.</title>
        <authorList>
            <person name="Goeker M."/>
        </authorList>
    </citation>
    <scope>NUCLEOTIDE SEQUENCE [LARGE SCALE GENOMIC DNA]</scope>
    <source>
        <strain evidence="16 17">DSM 12769</strain>
    </source>
</reference>
<comment type="caution">
    <text evidence="16">The sequence shown here is derived from an EMBL/GenBank/DDBJ whole genome shotgun (WGS) entry which is preliminary data.</text>
</comment>
<keyword evidence="11 14" id="KW-0472">Membrane</keyword>
<evidence type="ECO:0000256" key="14">
    <source>
        <dbReference type="HAMAP-Rule" id="MF_01396"/>
    </source>
</evidence>
<feature type="transmembrane region" description="Helical" evidence="14">
    <location>
        <begin position="12"/>
        <end position="37"/>
    </location>
</feature>
<evidence type="ECO:0000256" key="3">
    <source>
        <dbReference type="ARBA" id="ARBA00022448"/>
    </source>
</evidence>
<dbReference type="RefSeq" id="WP_121443139.1">
    <property type="nucleotide sequence ID" value="NZ_RCDA01000006.1"/>
</dbReference>
<dbReference type="NCBIfam" id="NF005363">
    <property type="entry name" value="PRK06876.1"/>
    <property type="match status" value="1"/>
</dbReference>
<dbReference type="GO" id="GO:0008289">
    <property type="term" value="F:lipid binding"/>
    <property type="evidence" value="ECO:0007669"/>
    <property type="project" value="UniProtKB-KW"/>
</dbReference>
<evidence type="ECO:0000313" key="16">
    <source>
        <dbReference type="EMBL" id="RLK46502.1"/>
    </source>
</evidence>
<dbReference type="Gene3D" id="1.20.20.10">
    <property type="entry name" value="F1F0 ATP synthase subunit C"/>
    <property type="match status" value="1"/>
</dbReference>
<dbReference type="GO" id="GO:0005886">
    <property type="term" value="C:plasma membrane"/>
    <property type="evidence" value="ECO:0007669"/>
    <property type="project" value="UniProtKB-SubCell"/>
</dbReference>
<dbReference type="EMBL" id="RCDA01000006">
    <property type="protein sequence ID" value="RLK46502.1"/>
    <property type="molecule type" value="Genomic_DNA"/>
</dbReference>
<dbReference type="Pfam" id="PF00137">
    <property type="entry name" value="ATP-synt_C"/>
    <property type="match status" value="1"/>
</dbReference>
<evidence type="ECO:0000259" key="15">
    <source>
        <dbReference type="Pfam" id="PF00137"/>
    </source>
</evidence>
<dbReference type="HAMAP" id="MF_01396">
    <property type="entry name" value="ATP_synth_c_bact"/>
    <property type="match status" value="1"/>
</dbReference>
<dbReference type="PROSITE" id="PS00605">
    <property type="entry name" value="ATPASE_C"/>
    <property type="match status" value="1"/>
</dbReference>
<keyword evidence="8 14" id="KW-1133">Transmembrane helix</keyword>
<dbReference type="FunFam" id="1.20.20.10:FF:000002">
    <property type="entry name" value="ATP synthase subunit c"/>
    <property type="match status" value="1"/>
</dbReference>
<evidence type="ECO:0000256" key="5">
    <source>
        <dbReference type="ARBA" id="ARBA00022547"/>
    </source>
</evidence>
<keyword evidence="4 14" id="KW-1003">Cell membrane</keyword>
<dbReference type="InterPro" id="IPR002379">
    <property type="entry name" value="ATPase_proteolipid_c-like_dom"/>
</dbReference>
<keyword evidence="7 14" id="KW-0375">Hydrogen ion transport</keyword>
<feature type="domain" description="V-ATPase proteolipid subunit C-like" evidence="15">
    <location>
        <begin position="16"/>
        <end position="78"/>
    </location>
</feature>
<dbReference type="GO" id="GO:0045259">
    <property type="term" value="C:proton-transporting ATP synthase complex"/>
    <property type="evidence" value="ECO:0007669"/>
    <property type="project" value="UniProtKB-KW"/>
</dbReference>
<organism evidence="16 17">
    <name type="scientific">Alkalispirillum mobile</name>
    <dbReference type="NCBI Taxonomy" id="85925"/>
    <lineage>
        <taxon>Bacteria</taxon>
        <taxon>Pseudomonadati</taxon>
        <taxon>Pseudomonadota</taxon>
        <taxon>Gammaproteobacteria</taxon>
        <taxon>Chromatiales</taxon>
        <taxon>Ectothiorhodospiraceae</taxon>
        <taxon>Alkalispirillum</taxon>
    </lineage>
</organism>
<dbReference type="PRINTS" id="PR00124">
    <property type="entry name" value="ATPASEC"/>
</dbReference>
<comment type="subcellular location">
    <subcellularLocation>
        <location evidence="1 14">Cell membrane</location>
        <topology evidence="1 14">Multi-pass membrane protein</topology>
    </subcellularLocation>
</comment>
<comment type="similarity">
    <text evidence="2 14">Belongs to the ATPase C chain family.</text>
</comment>
<name>A0A498BSI0_9GAMM</name>
<keyword evidence="3 14" id="KW-0813">Transport</keyword>
<dbReference type="GO" id="GO:0033177">
    <property type="term" value="C:proton-transporting two-sector ATPase complex, proton-transporting domain"/>
    <property type="evidence" value="ECO:0007669"/>
    <property type="project" value="InterPro"/>
</dbReference>